<name>A0A0V0QS55_PSEPJ</name>
<proteinExistence type="predicted"/>
<dbReference type="AlphaFoldDB" id="A0A0V0QS55"/>
<keyword evidence="1" id="KW-0175">Coiled coil</keyword>
<sequence length="1040" mass="123750">MKVQQDSNLYNPSYNRMVIQSKNLNKEQIFNRKGINYSLNEPKNTSVLIYESQDQGISNQYMSNQSANFSIQSKSKNNCLLKDINENLGLQNEQRYSNVKNQQKMENNLEANKYNSSVVNRNIISQQKNIQLKTKQFLNRYDTQNKNDKRIKITKNNLNEYNLTQKMQIQQIKEQTQQNNIYVNNRYIFQKDKQNVGIVQNQSKSENKFHQSKFRSVSQQSYLYSLTEKKNEKQFNQENQCKLKSKISLNQQKDGDISNKDNENLKISQFQVKKNKNDTENKQKDQDDNNYSLERKLSIFSNEEIQQKVIDDFTTNYNIDYQKNFNKNGKKSQSQKIKEIQNYNRKLKNMNLNSNQKGRSYTSQGSQNQISLLQNQSNLYNSEKKNQNIKSSLQKQYQENTYTSGNFNILEIERLKQKAQFQQQQDIQANLKKFKKLFSNYYRTLFNANEQKNISDQSKSKIAKNNDQKQFLNNCKQTRSRNQYQNQLLQTHSICHSQKTDQNITNVTDRSLQNKNKSYLRQQSHNSQMDCLDIFLNRKDLNNHNQYDNQLNKKQVNDKAIQYKLKSILKNKAKQINEYKQNDQNQNQQDQLSTESNQSQKQEIKEKDEQEFQDDKNQKFTFLYKPKLVHYSELDFRNCFKDVNQSFKSDKKLIQENQIAYKIDKKSQQKIIQFQQYKENQKLKRKQVKNASISYSNQKNKIKFQQQKCLNKNDFNLFAIKNQQIENQNLMNITSLNLIENTNATLKNLESTASQSGENSYNDLYTQSKQNNQIKEENQSQQLIEQYKQHHQDDLFCQNNKAIFKQRKKIRSSTEIDNEECNEDQLSNNYDFKLKNNLESCVDKQDSYIQVNMTLNTCSSRETLNSLEREKKQENVQFYQNILQKNKNKKEFENKKNILIQQGPKQNMFDKYFKNDIILEPWKENSDDEILNSQSFIHTLQNQVYSKNNSNIKIPQNQNRQNKKSAFQKMSMTNNISSFPLQHKNDGENKINQFDNQTLHLHSNNTNQSDKKNKVMDSQFFDDFDINSYIENNNQQQQIL</sequence>
<comment type="caution">
    <text evidence="3">The sequence shown here is derived from an EMBL/GenBank/DDBJ whole genome shotgun (WGS) entry which is preliminary data.</text>
</comment>
<feature type="coiled-coil region" evidence="1">
    <location>
        <begin position="869"/>
        <end position="902"/>
    </location>
</feature>
<organism evidence="3 4">
    <name type="scientific">Pseudocohnilembus persalinus</name>
    <name type="common">Ciliate</name>
    <dbReference type="NCBI Taxonomy" id="266149"/>
    <lineage>
        <taxon>Eukaryota</taxon>
        <taxon>Sar</taxon>
        <taxon>Alveolata</taxon>
        <taxon>Ciliophora</taxon>
        <taxon>Intramacronucleata</taxon>
        <taxon>Oligohymenophorea</taxon>
        <taxon>Scuticociliatia</taxon>
        <taxon>Philasterida</taxon>
        <taxon>Pseudocohnilembidae</taxon>
        <taxon>Pseudocohnilembus</taxon>
    </lineage>
</organism>
<evidence type="ECO:0000256" key="2">
    <source>
        <dbReference type="SAM" id="MobiDB-lite"/>
    </source>
</evidence>
<accession>A0A0V0QS55</accession>
<evidence type="ECO:0000313" key="3">
    <source>
        <dbReference type="EMBL" id="KRX05021.1"/>
    </source>
</evidence>
<feature type="compositionally biased region" description="Basic and acidic residues" evidence="2">
    <location>
        <begin position="602"/>
        <end position="613"/>
    </location>
</feature>
<feature type="region of interest" description="Disordered" evidence="2">
    <location>
        <begin position="580"/>
        <end position="613"/>
    </location>
</feature>
<reference evidence="3 4" key="1">
    <citation type="journal article" date="2015" name="Sci. Rep.">
        <title>Genome of the facultative scuticociliatosis pathogen Pseudocohnilembus persalinus provides insight into its virulence through horizontal gene transfer.</title>
        <authorList>
            <person name="Xiong J."/>
            <person name="Wang G."/>
            <person name="Cheng J."/>
            <person name="Tian M."/>
            <person name="Pan X."/>
            <person name="Warren A."/>
            <person name="Jiang C."/>
            <person name="Yuan D."/>
            <person name="Miao W."/>
        </authorList>
    </citation>
    <scope>NUCLEOTIDE SEQUENCE [LARGE SCALE GENOMIC DNA]</scope>
    <source>
        <strain evidence="3">36N120E</strain>
    </source>
</reference>
<gene>
    <name evidence="3" type="ORF">PPERSA_06655</name>
</gene>
<keyword evidence="4" id="KW-1185">Reference proteome</keyword>
<dbReference type="InParanoid" id="A0A0V0QS55"/>
<dbReference type="Proteomes" id="UP000054937">
    <property type="component" value="Unassembled WGS sequence"/>
</dbReference>
<feature type="compositionally biased region" description="Low complexity" evidence="2">
    <location>
        <begin position="582"/>
        <end position="591"/>
    </location>
</feature>
<dbReference type="EMBL" id="LDAU01000110">
    <property type="protein sequence ID" value="KRX05021.1"/>
    <property type="molecule type" value="Genomic_DNA"/>
</dbReference>
<protein>
    <submittedName>
        <fullName evidence="3">Uncharacterized protein</fullName>
    </submittedName>
</protein>
<evidence type="ECO:0000313" key="4">
    <source>
        <dbReference type="Proteomes" id="UP000054937"/>
    </source>
</evidence>
<evidence type="ECO:0000256" key="1">
    <source>
        <dbReference type="SAM" id="Coils"/>
    </source>
</evidence>